<name>A0A0A9H3T1_ARUDO</name>
<proteinExistence type="predicted"/>
<protein>
    <submittedName>
        <fullName evidence="2">Uncharacterized protein</fullName>
    </submittedName>
</protein>
<reference evidence="2" key="2">
    <citation type="journal article" date="2015" name="Data Brief">
        <title>Shoot transcriptome of the giant reed, Arundo donax.</title>
        <authorList>
            <person name="Barrero R.A."/>
            <person name="Guerrero F.D."/>
            <person name="Moolhuijzen P."/>
            <person name="Goolsby J.A."/>
            <person name="Tidwell J."/>
            <person name="Bellgard S.E."/>
            <person name="Bellgard M.I."/>
        </authorList>
    </citation>
    <scope>NUCLEOTIDE SEQUENCE</scope>
    <source>
        <tissue evidence="2">Shoot tissue taken approximately 20 cm above the soil surface</tissue>
    </source>
</reference>
<dbReference type="AlphaFoldDB" id="A0A0A9H3T1"/>
<sequence length="104" mass="11270">MLDFAGAIRSTAWLLFTSRPRLPHAKTRPCPRCRCRTKPSAASSRTLAPFLPIACHHNRTLEHLGAPKPSLPSHLQDVAATTELVGDPQGSSPPVPGPNRQLPH</sequence>
<evidence type="ECO:0000313" key="2">
    <source>
        <dbReference type="EMBL" id="JAE31870.1"/>
    </source>
</evidence>
<accession>A0A0A9H3T1</accession>
<feature type="region of interest" description="Disordered" evidence="1">
    <location>
        <begin position="67"/>
        <end position="104"/>
    </location>
</feature>
<organism evidence="2">
    <name type="scientific">Arundo donax</name>
    <name type="common">Giant reed</name>
    <name type="synonym">Donax arundinaceus</name>
    <dbReference type="NCBI Taxonomy" id="35708"/>
    <lineage>
        <taxon>Eukaryota</taxon>
        <taxon>Viridiplantae</taxon>
        <taxon>Streptophyta</taxon>
        <taxon>Embryophyta</taxon>
        <taxon>Tracheophyta</taxon>
        <taxon>Spermatophyta</taxon>
        <taxon>Magnoliopsida</taxon>
        <taxon>Liliopsida</taxon>
        <taxon>Poales</taxon>
        <taxon>Poaceae</taxon>
        <taxon>PACMAD clade</taxon>
        <taxon>Arundinoideae</taxon>
        <taxon>Arundineae</taxon>
        <taxon>Arundo</taxon>
    </lineage>
</organism>
<evidence type="ECO:0000256" key="1">
    <source>
        <dbReference type="SAM" id="MobiDB-lite"/>
    </source>
</evidence>
<dbReference type="EMBL" id="GBRH01166026">
    <property type="protein sequence ID" value="JAE31870.1"/>
    <property type="molecule type" value="Transcribed_RNA"/>
</dbReference>
<reference evidence="2" key="1">
    <citation type="submission" date="2014-09" db="EMBL/GenBank/DDBJ databases">
        <authorList>
            <person name="Magalhaes I.L.F."/>
            <person name="Oliveira U."/>
            <person name="Santos F.R."/>
            <person name="Vidigal T.H.D.A."/>
            <person name="Brescovit A.D."/>
            <person name="Santos A.J."/>
        </authorList>
    </citation>
    <scope>NUCLEOTIDE SEQUENCE</scope>
    <source>
        <tissue evidence="2">Shoot tissue taken approximately 20 cm above the soil surface</tissue>
    </source>
</reference>